<evidence type="ECO:0000313" key="1">
    <source>
        <dbReference type="EMBL" id="PLW35705.1"/>
    </source>
</evidence>
<comment type="caution">
    <text evidence="1">The sequence shown here is derived from an EMBL/GenBank/DDBJ whole genome shotgun (WGS) entry which is preliminary data.</text>
</comment>
<accession>A0A2N5UD90</accession>
<dbReference type="PANTHER" id="PTHR45125:SF3">
    <property type="entry name" value="NO-APICAL-MERISTEM-ASSOCIATED CARBOXY-TERMINAL DOMAIN PROTEIN"/>
    <property type="match status" value="1"/>
</dbReference>
<name>A0A2N5UD90_9BASI</name>
<reference evidence="1 2" key="1">
    <citation type="submission" date="2017-11" db="EMBL/GenBank/DDBJ databases">
        <title>De novo assembly and phasing of dikaryotic genomes from two isolates of Puccinia coronata f. sp. avenae, the causal agent of oat crown rust.</title>
        <authorList>
            <person name="Miller M.E."/>
            <person name="Zhang Y."/>
            <person name="Omidvar V."/>
            <person name="Sperschneider J."/>
            <person name="Schwessinger B."/>
            <person name="Raley C."/>
            <person name="Palmer J.M."/>
            <person name="Garnica D."/>
            <person name="Upadhyaya N."/>
            <person name="Rathjen J."/>
            <person name="Taylor J.M."/>
            <person name="Park R.F."/>
            <person name="Dodds P.N."/>
            <person name="Hirsch C.D."/>
            <person name="Kianian S.F."/>
            <person name="Figueroa M."/>
        </authorList>
    </citation>
    <scope>NUCLEOTIDE SEQUENCE [LARGE SCALE GENOMIC DNA]</scope>
    <source>
        <strain evidence="1">12SD80</strain>
    </source>
</reference>
<organism evidence="1 2">
    <name type="scientific">Puccinia coronata f. sp. avenae</name>
    <dbReference type="NCBI Taxonomy" id="200324"/>
    <lineage>
        <taxon>Eukaryota</taxon>
        <taxon>Fungi</taxon>
        <taxon>Dikarya</taxon>
        <taxon>Basidiomycota</taxon>
        <taxon>Pucciniomycotina</taxon>
        <taxon>Pucciniomycetes</taxon>
        <taxon>Pucciniales</taxon>
        <taxon>Pucciniaceae</taxon>
        <taxon>Puccinia</taxon>
    </lineage>
</organism>
<dbReference type="Proteomes" id="UP000235392">
    <property type="component" value="Unassembled WGS sequence"/>
</dbReference>
<evidence type="ECO:0000313" key="2">
    <source>
        <dbReference type="Proteomes" id="UP000235392"/>
    </source>
</evidence>
<evidence type="ECO:0008006" key="3">
    <source>
        <dbReference type="Google" id="ProtNLM"/>
    </source>
</evidence>
<protein>
    <recommendedName>
        <fullName evidence="3">No apical meristem-associated C-terminal domain-containing protein</fullName>
    </recommendedName>
</protein>
<gene>
    <name evidence="1" type="ORF">PCASD_13105</name>
</gene>
<dbReference type="EMBL" id="PGCI01000173">
    <property type="protein sequence ID" value="PLW35705.1"/>
    <property type="molecule type" value="Genomic_DNA"/>
</dbReference>
<sequence>MLAYIPLDALLGTNNGDNEFIDFPPSPTAKKNNGVIAELVAESQNKGLLAQKKKAANYQEHKDVELCRAWIQVTEDPAVGTHQDGNTFWMRVTKLYTKANPHPPQPVSSLKKRWSILQQIINKFHACIIQVNKFNQSGASPKDQSDRAL</sequence>
<proteinExistence type="predicted"/>
<dbReference type="AlphaFoldDB" id="A0A2N5UD90"/>
<dbReference type="PANTHER" id="PTHR45125">
    <property type="entry name" value="F21J9.4-RELATED"/>
    <property type="match status" value="1"/>
</dbReference>